<organism evidence="2 3">
    <name type="scientific">Streptomyces griseochromogenes</name>
    <dbReference type="NCBI Taxonomy" id="68214"/>
    <lineage>
        <taxon>Bacteria</taxon>
        <taxon>Bacillati</taxon>
        <taxon>Actinomycetota</taxon>
        <taxon>Actinomycetes</taxon>
        <taxon>Kitasatosporales</taxon>
        <taxon>Streptomycetaceae</taxon>
        <taxon>Streptomyces</taxon>
    </lineage>
</organism>
<sequence length="253" mass="26534">MACRAHTAEPQIDTAPCPWYSTRTSPGSRCRSAGPAGPHGRRREAPPAGAGPRQAPWPGRTRPATAPRSRSDPRSPDELQESARGPYRHRSHGHRRLPSADRVEQQPRGDRRLQDRWQAARAGWAPSAQVTPGGSGGLRRLGRGGAGSITEGRGEAGGPGSAQRVRPALPCPVDAPRPCAAVRLCCGRVTNTPSLSHVSHLDELFVTLGQQGLPHGHCTSLTGHRLVIASAAPGSPDGRPPAAAAARAGRCDS</sequence>
<comment type="caution">
    <text evidence="2">The sequence shown here is derived from an EMBL/GenBank/DDBJ whole genome shotgun (WGS) entry which is preliminary data.</text>
</comment>
<name>A0ABS4LSK2_9ACTN</name>
<evidence type="ECO:0000313" key="3">
    <source>
        <dbReference type="Proteomes" id="UP001519309"/>
    </source>
</evidence>
<feature type="region of interest" description="Disordered" evidence="1">
    <location>
        <begin position="1"/>
        <end position="164"/>
    </location>
</feature>
<proteinExistence type="predicted"/>
<dbReference type="Proteomes" id="UP001519309">
    <property type="component" value="Unassembled WGS sequence"/>
</dbReference>
<feature type="region of interest" description="Disordered" evidence="1">
    <location>
        <begin position="231"/>
        <end position="253"/>
    </location>
</feature>
<gene>
    <name evidence="2" type="ORF">J2Z21_003324</name>
</gene>
<evidence type="ECO:0000256" key="1">
    <source>
        <dbReference type="SAM" id="MobiDB-lite"/>
    </source>
</evidence>
<protein>
    <submittedName>
        <fullName evidence="2">Uncharacterized protein</fullName>
    </submittedName>
</protein>
<feature type="compositionally biased region" description="Low complexity" evidence="1">
    <location>
        <begin position="46"/>
        <end position="60"/>
    </location>
</feature>
<accession>A0ABS4LSK2</accession>
<reference evidence="2 3" key="1">
    <citation type="submission" date="2021-03" db="EMBL/GenBank/DDBJ databases">
        <title>Genomic Encyclopedia of Type Strains, Phase IV (KMG-IV): sequencing the most valuable type-strain genomes for metagenomic binning, comparative biology and taxonomic classification.</title>
        <authorList>
            <person name="Goeker M."/>
        </authorList>
    </citation>
    <scope>NUCLEOTIDE SEQUENCE [LARGE SCALE GENOMIC DNA]</scope>
    <source>
        <strain evidence="2 3">DSM 40499</strain>
    </source>
</reference>
<evidence type="ECO:0000313" key="2">
    <source>
        <dbReference type="EMBL" id="MBP2050385.1"/>
    </source>
</evidence>
<feature type="compositionally biased region" description="Basic and acidic residues" evidence="1">
    <location>
        <begin position="98"/>
        <end position="115"/>
    </location>
</feature>
<dbReference type="EMBL" id="JAGGLP010000006">
    <property type="protein sequence ID" value="MBP2050385.1"/>
    <property type="molecule type" value="Genomic_DNA"/>
</dbReference>
<feature type="compositionally biased region" description="Basic residues" evidence="1">
    <location>
        <begin position="86"/>
        <end position="97"/>
    </location>
</feature>
<keyword evidence="3" id="KW-1185">Reference proteome</keyword>
<feature type="compositionally biased region" description="Gly residues" evidence="1">
    <location>
        <begin position="133"/>
        <end position="147"/>
    </location>
</feature>